<reference evidence="1 2" key="1">
    <citation type="journal article" date="2015" name="Nature">
        <title>rRNA introns, odd ribosomes, and small enigmatic genomes across a large radiation of phyla.</title>
        <authorList>
            <person name="Brown C.T."/>
            <person name="Hug L.A."/>
            <person name="Thomas B.C."/>
            <person name="Sharon I."/>
            <person name="Castelle C.J."/>
            <person name="Singh A."/>
            <person name="Wilkins M.J."/>
            <person name="Williams K.H."/>
            <person name="Banfield J.F."/>
        </authorList>
    </citation>
    <scope>NUCLEOTIDE SEQUENCE [LARGE SCALE GENOMIC DNA]</scope>
</reference>
<sequence length="402" mass="44862">MPLFQRLQSVVPSKLSDFVASHIHTIQARLLADLAWRLASMTPRAPLEDPLCLNGGLTLIPMPGNEQTAKLVKEKIESGSIATKEQRRTPIDIVHPEFGIHANDEPWLKLSKEHIGGHDIVVIASGPGTFQMIVQLLLLLWYVVGRDARRITVILSYFPLSRSDKDEGDKILAIAPFVVSLITFICAGRLSKIIAADLHADQIVLSARPGTITEVKLGRRLLKRVVSDAIKENKKIVLAFPDDSAKKRYEKIVPVIEKEFGIKLPIVIAAKRRTDSEKSEIEYLIGDTGELLGATLIMCDDEIATGGTNIKAAKVFIERYGVTEVWSLVTHGVFCRDAVKKLTAADCPLKRLYVTDTIPFPPRQELLQPLLDSGRLCVVEWTSDLSWVIYQNHWSESIRELR</sequence>
<dbReference type="PANTHER" id="PTHR10210">
    <property type="entry name" value="RIBOSE-PHOSPHATE DIPHOSPHOKINASE FAMILY MEMBER"/>
    <property type="match status" value="1"/>
</dbReference>
<dbReference type="GO" id="GO:0006164">
    <property type="term" value="P:purine nucleotide biosynthetic process"/>
    <property type="evidence" value="ECO:0007669"/>
    <property type="project" value="TreeGrafter"/>
</dbReference>
<dbReference type="InterPro" id="IPR005946">
    <property type="entry name" value="Rib-P_diPkinase"/>
</dbReference>
<gene>
    <name evidence="1" type="ORF">UX57_C0004G0138</name>
</gene>
<dbReference type="GO" id="GO:0006015">
    <property type="term" value="P:5-phosphoribose 1-diphosphate biosynthetic process"/>
    <property type="evidence" value="ECO:0007669"/>
    <property type="project" value="TreeGrafter"/>
</dbReference>
<dbReference type="Gene3D" id="3.40.50.2020">
    <property type="match status" value="2"/>
</dbReference>
<dbReference type="Pfam" id="PF14572">
    <property type="entry name" value="Pribosyl_synth"/>
    <property type="match status" value="1"/>
</dbReference>
<dbReference type="EMBL" id="LCMS01000004">
    <property type="protein sequence ID" value="KKU41434.1"/>
    <property type="molecule type" value="Genomic_DNA"/>
</dbReference>
<name>A0A0G1Q8V8_9BACT</name>
<dbReference type="AlphaFoldDB" id="A0A0G1Q8V8"/>
<dbReference type="InterPro" id="IPR000836">
    <property type="entry name" value="PRTase_dom"/>
</dbReference>
<dbReference type="PANTHER" id="PTHR10210:SF45">
    <property type="entry name" value="RIBOSE-PHOSPHATE PYROPHOSPHOKINASE 3, CHLOROPLASTIC"/>
    <property type="match status" value="1"/>
</dbReference>
<dbReference type="InterPro" id="IPR029057">
    <property type="entry name" value="PRTase-like"/>
</dbReference>
<accession>A0A0G1Q8V8</accession>
<organism evidence="1 2">
    <name type="scientific">Candidatus Uhrbacteria bacterium GW2011_GWE2_46_68</name>
    <dbReference type="NCBI Taxonomy" id="1618994"/>
    <lineage>
        <taxon>Bacteria</taxon>
        <taxon>Candidatus Uhriibacteriota</taxon>
    </lineage>
</organism>
<comment type="caution">
    <text evidence="1">The sequence shown here is derived from an EMBL/GenBank/DDBJ whole genome shotgun (WGS) entry which is preliminary data.</text>
</comment>
<dbReference type="GO" id="GO:0000287">
    <property type="term" value="F:magnesium ion binding"/>
    <property type="evidence" value="ECO:0007669"/>
    <property type="project" value="InterPro"/>
</dbReference>
<evidence type="ECO:0000313" key="1">
    <source>
        <dbReference type="EMBL" id="KKU41434.1"/>
    </source>
</evidence>
<dbReference type="STRING" id="1618994.UX57_C0004G0138"/>
<dbReference type="GO" id="GO:0005737">
    <property type="term" value="C:cytoplasm"/>
    <property type="evidence" value="ECO:0007669"/>
    <property type="project" value="TreeGrafter"/>
</dbReference>
<protein>
    <submittedName>
        <fullName evidence="1">Uncharacterized protein</fullName>
    </submittedName>
</protein>
<dbReference type="CDD" id="cd06223">
    <property type="entry name" value="PRTases_typeI"/>
    <property type="match status" value="1"/>
</dbReference>
<dbReference type="Proteomes" id="UP000034795">
    <property type="component" value="Unassembled WGS sequence"/>
</dbReference>
<proteinExistence type="predicted"/>
<evidence type="ECO:0000313" key="2">
    <source>
        <dbReference type="Proteomes" id="UP000034795"/>
    </source>
</evidence>
<dbReference type="GO" id="GO:0002189">
    <property type="term" value="C:ribose phosphate diphosphokinase complex"/>
    <property type="evidence" value="ECO:0007669"/>
    <property type="project" value="TreeGrafter"/>
</dbReference>
<dbReference type="SUPFAM" id="SSF53271">
    <property type="entry name" value="PRTase-like"/>
    <property type="match status" value="2"/>
</dbReference>